<sequence length="27" mass="3315">MAKKLTQREMEIKKKNRKKVAKDEINR</sequence>
<protein>
    <submittedName>
        <fullName evidence="2">Uncharacterized protein</fullName>
    </submittedName>
</protein>
<reference evidence="2 3" key="2">
    <citation type="submission" date="2010-03" db="EMBL/GenBank/DDBJ databases">
        <authorList>
            <person name="Pajon A."/>
        </authorList>
    </citation>
    <scope>NUCLEOTIDE SEQUENCE [LARGE SCALE GENOMIC DNA]</scope>
    <source>
        <strain evidence="2 3">XB6B4</strain>
    </source>
</reference>
<proteinExistence type="predicted"/>
<dbReference type="KEGG" id="rix:RO1_29980"/>
<dbReference type="HOGENOM" id="CLU_3414995_0_0_9"/>
<evidence type="ECO:0000256" key="1">
    <source>
        <dbReference type="SAM" id="MobiDB-lite"/>
    </source>
</evidence>
<organism evidence="2 3">
    <name type="scientific">Roseburia intestinalis XB6B4</name>
    <dbReference type="NCBI Taxonomy" id="718255"/>
    <lineage>
        <taxon>Bacteria</taxon>
        <taxon>Bacillati</taxon>
        <taxon>Bacillota</taxon>
        <taxon>Clostridia</taxon>
        <taxon>Lachnospirales</taxon>
        <taxon>Lachnospiraceae</taxon>
        <taxon>Roseburia</taxon>
    </lineage>
</organism>
<name>D4L168_9FIRM</name>
<feature type="region of interest" description="Disordered" evidence="1">
    <location>
        <begin position="1"/>
        <end position="27"/>
    </location>
</feature>
<evidence type="ECO:0000313" key="3">
    <source>
        <dbReference type="Proteomes" id="UP000008953"/>
    </source>
</evidence>
<evidence type="ECO:0000313" key="2">
    <source>
        <dbReference type="EMBL" id="CBL13358.1"/>
    </source>
</evidence>
<dbReference type="EMBL" id="FP929050">
    <property type="protein sequence ID" value="CBL13358.1"/>
    <property type="molecule type" value="Genomic_DNA"/>
</dbReference>
<gene>
    <name evidence="2" type="ORF">RO1_29980</name>
</gene>
<dbReference type="Proteomes" id="UP000008953">
    <property type="component" value="Chromosome"/>
</dbReference>
<accession>D4L168</accession>
<dbReference type="AlphaFoldDB" id="D4L168"/>
<feature type="compositionally biased region" description="Basic and acidic residues" evidence="1">
    <location>
        <begin position="1"/>
        <end position="13"/>
    </location>
</feature>
<reference evidence="2 3" key="1">
    <citation type="submission" date="2010-03" db="EMBL/GenBank/DDBJ databases">
        <title>The genome sequence of Roseburia intestinalis XB6B4.</title>
        <authorList>
            <consortium name="metaHIT consortium -- http://www.metahit.eu/"/>
            <person name="Pajon A."/>
            <person name="Turner K."/>
            <person name="Parkhill J."/>
            <person name="Bernalier A."/>
        </authorList>
    </citation>
    <scope>NUCLEOTIDE SEQUENCE [LARGE SCALE GENOMIC DNA]</scope>
    <source>
        <strain evidence="2 3">XB6B4</strain>
    </source>
</reference>